<dbReference type="Proteomes" id="UP001212841">
    <property type="component" value="Unassembled WGS sequence"/>
</dbReference>
<gene>
    <name evidence="4" type="ORF">HK097_010952</name>
</gene>
<organism evidence="4 5">
    <name type="scientific">Rhizophlyctis rosea</name>
    <dbReference type="NCBI Taxonomy" id="64517"/>
    <lineage>
        <taxon>Eukaryota</taxon>
        <taxon>Fungi</taxon>
        <taxon>Fungi incertae sedis</taxon>
        <taxon>Chytridiomycota</taxon>
        <taxon>Chytridiomycota incertae sedis</taxon>
        <taxon>Chytridiomycetes</taxon>
        <taxon>Rhizophlyctidales</taxon>
        <taxon>Rhizophlyctidaceae</taxon>
        <taxon>Rhizophlyctis</taxon>
    </lineage>
</organism>
<dbReference type="PANTHER" id="PTHR43198">
    <property type="entry name" value="BIFUNCTIONAL TH2 PROTEIN"/>
    <property type="match status" value="1"/>
</dbReference>
<feature type="active site" description="Proton donor" evidence="1">
    <location>
        <position position="209"/>
    </location>
</feature>
<dbReference type="InterPro" id="IPR026285">
    <property type="entry name" value="TenA_E"/>
</dbReference>
<protein>
    <recommendedName>
        <fullName evidence="3">Thiaminase-2/PQQC domain-containing protein</fullName>
    </recommendedName>
</protein>
<dbReference type="AlphaFoldDB" id="A0AAD5X4X0"/>
<evidence type="ECO:0000313" key="4">
    <source>
        <dbReference type="EMBL" id="KAJ3055295.1"/>
    </source>
</evidence>
<dbReference type="InterPro" id="IPR050967">
    <property type="entry name" value="Thiamine_Salvage_TenA"/>
</dbReference>
<dbReference type="PIRSF" id="PIRSF003170">
    <property type="entry name" value="Pet18p"/>
    <property type="match status" value="1"/>
</dbReference>
<feature type="domain" description="Thiaminase-2/PQQC" evidence="3">
    <location>
        <begin position="15"/>
        <end position="217"/>
    </location>
</feature>
<feature type="binding site" evidence="2">
    <location>
        <position position="45"/>
    </location>
    <ligand>
        <name>substrate</name>
    </ligand>
</feature>
<sequence length="223" mass="25042">MAPSITNELLARNAAAYKQAVNHRFLKGVAEQTANESFQAWLSQDLHFVLGYIKILSLTLARVPKEAKPGKAESDLVGFATAIGSITEEFAFFREQAKIHDIPLTYTDDTIGPVTRRYIEYLTKLATEGSYAELLTGVWAAERIYLDSWSYAAESTPLNKTNKWQKFINHWTKPDFVAFVNWLEGLTDEAAGEVSEKVDNVFKAIIQLEVEFWDAAVAAEESK</sequence>
<dbReference type="PANTHER" id="PTHR43198:SF5">
    <property type="entry name" value="BIFUNCTIONAL TENA-E PROTEIN"/>
    <property type="match status" value="1"/>
</dbReference>
<dbReference type="SUPFAM" id="SSF48613">
    <property type="entry name" value="Heme oxygenase-like"/>
    <property type="match status" value="1"/>
</dbReference>
<dbReference type="InterPro" id="IPR004305">
    <property type="entry name" value="Thiaminase-2/PQQC"/>
</dbReference>
<evidence type="ECO:0000259" key="3">
    <source>
        <dbReference type="Pfam" id="PF03070"/>
    </source>
</evidence>
<name>A0AAD5X4X0_9FUNG</name>
<reference evidence="4" key="1">
    <citation type="submission" date="2020-05" db="EMBL/GenBank/DDBJ databases">
        <title>Phylogenomic resolution of chytrid fungi.</title>
        <authorList>
            <person name="Stajich J.E."/>
            <person name="Amses K."/>
            <person name="Simmons R."/>
            <person name="Seto K."/>
            <person name="Myers J."/>
            <person name="Bonds A."/>
            <person name="Quandt C.A."/>
            <person name="Barry K."/>
            <person name="Liu P."/>
            <person name="Grigoriev I."/>
            <person name="Longcore J.E."/>
            <person name="James T.Y."/>
        </authorList>
    </citation>
    <scope>NUCLEOTIDE SEQUENCE</scope>
    <source>
        <strain evidence="4">JEL0318</strain>
    </source>
</reference>
<keyword evidence="5" id="KW-1185">Reference proteome</keyword>
<accession>A0AAD5X4X0</accession>
<evidence type="ECO:0000313" key="5">
    <source>
        <dbReference type="Proteomes" id="UP001212841"/>
    </source>
</evidence>
<evidence type="ECO:0000256" key="2">
    <source>
        <dbReference type="PIRSR" id="PIRSR003170-2"/>
    </source>
</evidence>
<proteinExistence type="predicted"/>
<evidence type="ECO:0000256" key="1">
    <source>
        <dbReference type="PIRSR" id="PIRSR003170-1"/>
    </source>
</evidence>
<dbReference type="Pfam" id="PF03070">
    <property type="entry name" value="TENA_THI-4"/>
    <property type="match status" value="1"/>
</dbReference>
<dbReference type="InterPro" id="IPR016084">
    <property type="entry name" value="Haem_Oase-like_multi-hlx"/>
</dbReference>
<feature type="binding site" evidence="2">
    <location>
        <position position="142"/>
    </location>
    <ligand>
        <name>substrate</name>
    </ligand>
</feature>
<dbReference type="CDD" id="cd19357">
    <property type="entry name" value="TenA_E_At3g16990-like"/>
    <property type="match status" value="1"/>
</dbReference>
<dbReference type="EMBL" id="JADGJD010000086">
    <property type="protein sequence ID" value="KAJ3055295.1"/>
    <property type="molecule type" value="Genomic_DNA"/>
</dbReference>
<dbReference type="GO" id="GO:0005829">
    <property type="term" value="C:cytosol"/>
    <property type="evidence" value="ECO:0007669"/>
    <property type="project" value="TreeGrafter"/>
</dbReference>
<dbReference type="GO" id="GO:0006772">
    <property type="term" value="P:thiamine metabolic process"/>
    <property type="evidence" value="ECO:0007669"/>
    <property type="project" value="UniProtKB-ARBA"/>
</dbReference>
<feature type="binding site" evidence="2">
    <location>
        <position position="89"/>
    </location>
    <ligand>
        <name>substrate</name>
    </ligand>
</feature>
<dbReference type="Gene3D" id="1.20.910.10">
    <property type="entry name" value="Heme oxygenase-like"/>
    <property type="match status" value="1"/>
</dbReference>
<comment type="caution">
    <text evidence="4">The sequence shown here is derived from an EMBL/GenBank/DDBJ whole genome shotgun (WGS) entry which is preliminary data.</text>
</comment>